<comment type="caution">
    <text evidence="1">The sequence shown here is derived from an EMBL/GenBank/DDBJ whole genome shotgun (WGS) entry which is preliminary data.</text>
</comment>
<protein>
    <recommendedName>
        <fullName evidence="3">RidA family protein</fullName>
    </recommendedName>
</protein>
<keyword evidence="2" id="KW-1185">Reference proteome</keyword>
<evidence type="ECO:0000313" key="2">
    <source>
        <dbReference type="Proteomes" id="UP000256829"/>
    </source>
</evidence>
<sequence>MPNSTPITPYSTSTHQLRPTILNRPAFMTRSSTLRSPWSGFRRSVTAQGSPPGEDRVTGWTLPCVATTGVTRASTFGALERSAERHCRRPSPGAAIAASNPLEFAMRRTCLPLFLCLIATNAAAQTAPAREHLAPRGWEGSYHGLHYTPVLRVGDRVIVSGIPASEGETDEAKIRWAFQQLKAHLEKAGATMEDVVELQSFHVSRDHDDFRKRVEPVLKVHREFFKDHYPAWTAVGTTALFSKDAPMEIRAEAIVGSGAKAKASIPVPAAK</sequence>
<gene>
    <name evidence="1" type="ORF">DX912_13330</name>
</gene>
<dbReference type="Proteomes" id="UP000256829">
    <property type="component" value="Unassembled WGS sequence"/>
</dbReference>
<accession>A0A3D8VA08</accession>
<evidence type="ECO:0000313" key="1">
    <source>
        <dbReference type="EMBL" id="RDY66267.1"/>
    </source>
</evidence>
<proteinExistence type="predicted"/>
<dbReference type="InterPro" id="IPR006175">
    <property type="entry name" value="YjgF/YER057c/UK114"/>
</dbReference>
<dbReference type="SUPFAM" id="SSF55298">
    <property type="entry name" value="YjgF-like"/>
    <property type="match status" value="1"/>
</dbReference>
<evidence type="ECO:0008006" key="3">
    <source>
        <dbReference type="Google" id="ProtNLM"/>
    </source>
</evidence>
<dbReference type="AlphaFoldDB" id="A0A3D8VA08"/>
<dbReference type="Gene3D" id="3.30.1330.40">
    <property type="entry name" value="RutC-like"/>
    <property type="match status" value="1"/>
</dbReference>
<organism evidence="1 2">
    <name type="scientific">Lysobacter soli</name>
    <dbReference type="NCBI Taxonomy" id="453783"/>
    <lineage>
        <taxon>Bacteria</taxon>
        <taxon>Pseudomonadati</taxon>
        <taxon>Pseudomonadota</taxon>
        <taxon>Gammaproteobacteria</taxon>
        <taxon>Lysobacterales</taxon>
        <taxon>Lysobacteraceae</taxon>
        <taxon>Lysobacter</taxon>
    </lineage>
</organism>
<name>A0A3D8VA08_9GAMM</name>
<dbReference type="Pfam" id="PF01042">
    <property type="entry name" value="Ribonuc_L-PSP"/>
    <property type="match status" value="1"/>
</dbReference>
<reference evidence="1 2" key="1">
    <citation type="submission" date="2018-08" db="EMBL/GenBank/DDBJ databases">
        <title>Lysobacter soli KCTC 22011, whole genome shotgun sequence.</title>
        <authorList>
            <person name="Zhang X."/>
            <person name="Feng G."/>
            <person name="Zhu H."/>
        </authorList>
    </citation>
    <scope>NUCLEOTIDE SEQUENCE [LARGE SCALE GENOMIC DNA]</scope>
    <source>
        <strain evidence="1 2">KCTC 22011</strain>
    </source>
</reference>
<dbReference type="EMBL" id="QTJR01000010">
    <property type="protein sequence ID" value="RDY66267.1"/>
    <property type="molecule type" value="Genomic_DNA"/>
</dbReference>
<dbReference type="InterPro" id="IPR035959">
    <property type="entry name" value="RutC-like_sf"/>
</dbReference>